<reference evidence="2 3" key="1">
    <citation type="submission" date="2020-10" db="EMBL/GenBank/DDBJ databases">
        <title>Sequencing the genomes of 1000 actinobacteria strains.</title>
        <authorList>
            <person name="Klenk H.-P."/>
        </authorList>
    </citation>
    <scope>NUCLEOTIDE SEQUENCE [LARGE SCALE GENOMIC DNA]</scope>
    <source>
        <strain evidence="2 3">DSM 43173</strain>
    </source>
</reference>
<dbReference type="RefSeq" id="WP_225964258.1">
    <property type="nucleotide sequence ID" value="NZ_JADBEK010000001.1"/>
</dbReference>
<organism evidence="2 3">
    <name type="scientific">Nonomuraea angiospora</name>
    <dbReference type="NCBI Taxonomy" id="46172"/>
    <lineage>
        <taxon>Bacteria</taxon>
        <taxon>Bacillati</taxon>
        <taxon>Actinomycetota</taxon>
        <taxon>Actinomycetes</taxon>
        <taxon>Streptosporangiales</taxon>
        <taxon>Streptosporangiaceae</taxon>
        <taxon>Nonomuraea</taxon>
    </lineage>
</organism>
<sequence length="80" mass="9149">MHALDVLGGVAGTPVPVRRRLRTTREVGIQLERFRRFWSRHLDALGAELARARRERHHPLDETPSADGRPGSNNEEKEDE</sequence>
<evidence type="ECO:0000313" key="3">
    <source>
        <dbReference type="Proteomes" id="UP000633509"/>
    </source>
</evidence>
<feature type="region of interest" description="Disordered" evidence="1">
    <location>
        <begin position="52"/>
        <end position="80"/>
    </location>
</feature>
<keyword evidence="3" id="KW-1185">Reference proteome</keyword>
<dbReference type="Proteomes" id="UP000633509">
    <property type="component" value="Unassembled WGS sequence"/>
</dbReference>
<accession>A0ABR9MLX3</accession>
<protein>
    <recommendedName>
        <fullName evidence="4">Transcriptional regulator</fullName>
    </recommendedName>
</protein>
<dbReference type="EMBL" id="JADBEK010000001">
    <property type="protein sequence ID" value="MBE1593336.1"/>
    <property type="molecule type" value="Genomic_DNA"/>
</dbReference>
<evidence type="ECO:0000256" key="1">
    <source>
        <dbReference type="SAM" id="MobiDB-lite"/>
    </source>
</evidence>
<gene>
    <name evidence="2" type="ORF">H4W80_011594</name>
</gene>
<evidence type="ECO:0008006" key="4">
    <source>
        <dbReference type="Google" id="ProtNLM"/>
    </source>
</evidence>
<evidence type="ECO:0000313" key="2">
    <source>
        <dbReference type="EMBL" id="MBE1593336.1"/>
    </source>
</evidence>
<comment type="caution">
    <text evidence="2">The sequence shown here is derived from an EMBL/GenBank/DDBJ whole genome shotgun (WGS) entry which is preliminary data.</text>
</comment>
<proteinExistence type="predicted"/>
<name>A0ABR9MLX3_9ACTN</name>